<dbReference type="PROSITE" id="PS50931">
    <property type="entry name" value="HTH_LYSR"/>
    <property type="match status" value="1"/>
</dbReference>
<gene>
    <name evidence="6" type="ORF">J2851_003144</name>
</gene>
<proteinExistence type="inferred from homology"/>
<dbReference type="Proteomes" id="UP000781958">
    <property type="component" value="Unassembled WGS sequence"/>
</dbReference>
<keyword evidence="7" id="KW-1185">Reference proteome</keyword>
<dbReference type="PANTHER" id="PTHR30537">
    <property type="entry name" value="HTH-TYPE TRANSCRIPTIONAL REGULATOR"/>
    <property type="match status" value="1"/>
</dbReference>
<dbReference type="InterPro" id="IPR036388">
    <property type="entry name" value="WH-like_DNA-bd_sf"/>
</dbReference>
<evidence type="ECO:0000313" key="7">
    <source>
        <dbReference type="Proteomes" id="UP000781958"/>
    </source>
</evidence>
<dbReference type="InterPro" id="IPR005119">
    <property type="entry name" value="LysR_subst-bd"/>
</dbReference>
<dbReference type="Pfam" id="PF00126">
    <property type="entry name" value="HTH_1"/>
    <property type="match status" value="1"/>
</dbReference>
<reference evidence="6 7" key="1">
    <citation type="submission" date="2021-03" db="EMBL/GenBank/DDBJ databases">
        <title>Genomic Encyclopedia of Type Strains, Phase III (KMG-III): the genomes of soil and plant-associated and newly described type strains.</title>
        <authorList>
            <person name="Whitman W."/>
        </authorList>
    </citation>
    <scope>NUCLEOTIDE SEQUENCE [LARGE SCALE GENOMIC DNA]</scope>
    <source>
        <strain evidence="6 7">IMMIB AFH-6</strain>
    </source>
</reference>
<evidence type="ECO:0000313" key="6">
    <source>
        <dbReference type="EMBL" id="MBP2293361.1"/>
    </source>
</evidence>
<keyword evidence="4" id="KW-0804">Transcription</keyword>
<evidence type="ECO:0000256" key="1">
    <source>
        <dbReference type="ARBA" id="ARBA00009437"/>
    </source>
</evidence>
<dbReference type="RefSeq" id="WP_209767289.1">
    <property type="nucleotide sequence ID" value="NZ_JAGINP010000010.1"/>
</dbReference>
<comment type="caution">
    <text evidence="6">The sequence shown here is derived from an EMBL/GenBank/DDBJ whole genome shotgun (WGS) entry which is preliminary data.</text>
</comment>
<dbReference type="PANTHER" id="PTHR30537:SF5">
    <property type="entry name" value="HTH-TYPE TRANSCRIPTIONAL ACTIVATOR TTDR-RELATED"/>
    <property type="match status" value="1"/>
</dbReference>
<dbReference type="CDD" id="cd08422">
    <property type="entry name" value="PBP2_CrgA_like"/>
    <property type="match status" value="1"/>
</dbReference>
<comment type="similarity">
    <text evidence="1">Belongs to the LysR transcriptional regulatory family.</text>
</comment>
<protein>
    <submittedName>
        <fullName evidence="6">DNA-binding transcriptional LysR family regulator</fullName>
    </submittedName>
</protein>
<evidence type="ECO:0000259" key="5">
    <source>
        <dbReference type="PROSITE" id="PS50931"/>
    </source>
</evidence>
<evidence type="ECO:0000256" key="4">
    <source>
        <dbReference type="ARBA" id="ARBA00023163"/>
    </source>
</evidence>
<feature type="domain" description="HTH lysR-type" evidence="5">
    <location>
        <begin position="1"/>
        <end position="59"/>
    </location>
</feature>
<dbReference type="SUPFAM" id="SSF46785">
    <property type="entry name" value="Winged helix' DNA-binding domain"/>
    <property type="match status" value="1"/>
</dbReference>
<dbReference type="Pfam" id="PF03466">
    <property type="entry name" value="LysR_substrate"/>
    <property type="match status" value="1"/>
</dbReference>
<dbReference type="InterPro" id="IPR058163">
    <property type="entry name" value="LysR-type_TF_proteobact-type"/>
</dbReference>
<accession>A0ABS4SLD1</accession>
<dbReference type="Gene3D" id="1.10.10.10">
    <property type="entry name" value="Winged helix-like DNA-binding domain superfamily/Winged helix DNA-binding domain"/>
    <property type="match status" value="1"/>
</dbReference>
<dbReference type="InterPro" id="IPR036390">
    <property type="entry name" value="WH_DNA-bd_sf"/>
</dbReference>
<evidence type="ECO:0000256" key="3">
    <source>
        <dbReference type="ARBA" id="ARBA00023125"/>
    </source>
</evidence>
<dbReference type="InterPro" id="IPR000847">
    <property type="entry name" value="LysR_HTH_N"/>
</dbReference>
<evidence type="ECO:0000256" key="2">
    <source>
        <dbReference type="ARBA" id="ARBA00023015"/>
    </source>
</evidence>
<dbReference type="GO" id="GO:0003677">
    <property type="term" value="F:DNA binding"/>
    <property type="evidence" value="ECO:0007669"/>
    <property type="project" value="UniProtKB-KW"/>
</dbReference>
<keyword evidence="3 6" id="KW-0238">DNA-binding</keyword>
<sequence length="321" mass="35498">MDRLTSLTAFVRVVECGGFSAAARRLNLSVTMVSNHVQALEDRLAVRLLNRTTRRVSLTDAGRAYYDRCVGILAELEAADELAVALNATPRGTLRLHVGTHLARFIAPAISDFVARYPAVSVELTIGEASVDIVDEGFDLAVHPLQPQNASLICRRLTPWRHVLCAAPAYLEKHGVPQSLEELARHNCLRYSHYPFGNDWRFTGPDKTDVSVRVSGNLVTNSGETMRLVALSGEGLLLLPSFIVLDDLRSGALRQLLPTYRPLEFAINAIYPHRDHLSTKVRTFIDLLAVHFARHREWLNPFDSASAAFARAVGEPSPSQD</sequence>
<name>A0ABS4SLD1_9PROT</name>
<dbReference type="SUPFAM" id="SSF53850">
    <property type="entry name" value="Periplasmic binding protein-like II"/>
    <property type="match status" value="1"/>
</dbReference>
<organism evidence="6 7">
    <name type="scientific">Azospirillum rugosum</name>
    <dbReference type="NCBI Taxonomy" id="416170"/>
    <lineage>
        <taxon>Bacteria</taxon>
        <taxon>Pseudomonadati</taxon>
        <taxon>Pseudomonadota</taxon>
        <taxon>Alphaproteobacteria</taxon>
        <taxon>Rhodospirillales</taxon>
        <taxon>Azospirillaceae</taxon>
        <taxon>Azospirillum</taxon>
    </lineage>
</organism>
<keyword evidence="2" id="KW-0805">Transcription regulation</keyword>
<dbReference type="Gene3D" id="3.40.190.290">
    <property type="match status" value="1"/>
</dbReference>
<dbReference type="EMBL" id="JAGINP010000010">
    <property type="protein sequence ID" value="MBP2293361.1"/>
    <property type="molecule type" value="Genomic_DNA"/>
</dbReference>